<keyword evidence="4 11" id="KW-0812">Transmembrane</keyword>
<dbReference type="EMBL" id="BHYK01000085">
    <property type="protein sequence ID" value="GCD13273.1"/>
    <property type="molecule type" value="Genomic_DNA"/>
</dbReference>
<organism evidence="14 15">
    <name type="scientific">Clostridium tagluense</name>
    <dbReference type="NCBI Taxonomy" id="360422"/>
    <lineage>
        <taxon>Bacteria</taxon>
        <taxon>Bacillati</taxon>
        <taxon>Bacillota</taxon>
        <taxon>Clostridia</taxon>
        <taxon>Eubacteriales</taxon>
        <taxon>Clostridiaceae</taxon>
        <taxon>Clostridium</taxon>
    </lineage>
</organism>
<accession>A0A401UUP4</accession>
<dbReference type="Gene3D" id="3.30.450.20">
    <property type="entry name" value="PAS domain"/>
    <property type="match status" value="1"/>
</dbReference>
<keyword evidence="5 11" id="KW-1133">Transmembrane helix</keyword>
<dbReference type="GO" id="GO:0005886">
    <property type="term" value="C:plasma membrane"/>
    <property type="evidence" value="ECO:0007669"/>
    <property type="project" value="UniProtKB-SubCell"/>
</dbReference>
<dbReference type="GO" id="GO:0007165">
    <property type="term" value="P:signal transduction"/>
    <property type="evidence" value="ECO:0007669"/>
    <property type="project" value="UniProtKB-KW"/>
</dbReference>
<keyword evidence="7 9" id="KW-0807">Transducer</keyword>
<evidence type="ECO:0000256" key="11">
    <source>
        <dbReference type="SAM" id="Phobius"/>
    </source>
</evidence>
<comment type="caution">
    <text evidence="14">The sequence shown here is derived from an EMBL/GenBank/DDBJ whole genome shotgun (WGS) entry which is preliminary data.</text>
</comment>
<feature type="domain" description="Methyl-accepting transducer" evidence="12">
    <location>
        <begin position="392"/>
        <end position="642"/>
    </location>
</feature>
<dbReference type="CDD" id="cd18773">
    <property type="entry name" value="PDC1_HK_sensor"/>
    <property type="match status" value="1"/>
</dbReference>
<dbReference type="InterPro" id="IPR033479">
    <property type="entry name" value="dCache_1"/>
</dbReference>
<dbReference type="SMART" id="SM00304">
    <property type="entry name" value="HAMP"/>
    <property type="match status" value="1"/>
</dbReference>
<dbReference type="PANTHER" id="PTHR32089:SF112">
    <property type="entry name" value="LYSOZYME-LIKE PROTEIN-RELATED"/>
    <property type="match status" value="1"/>
</dbReference>
<proteinExistence type="inferred from homology"/>
<dbReference type="CDD" id="cd12912">
    <property type="entry name" value="PDC2_MCP_like"/>
    <property type="match status" value="1"/>
</dbReference>
<evidence type="ECO:0000313" key="15">
    <source>
        <dbReference type="Proteomes" id="UP000287872"/>
    </source>
</evidence>
<evidence type="ECO:0000256" key="4">
    <source>
        <dbReference type="ARBA" id="ARBA00022692"/>
    </source>
</evidence>
<dbReference type="Proteomes" id="UP000287872">
    <property type="component" value="Unassembled WGS sequence"/>
</dbReference>
<sequence>MKKKIFDKNDLKQPKGKKLKIQLISLLILASFLPIVSISLGTYYSLSKNLKGEFDSVANQSISRVDEAIGSLYKANFESTNMLSNDPNALMIKTNPSFAQWLNKSFEEFSKSHPDTLSIYLGTSDKKMYIEPKPNPPLPSTYDPTSRSWYKDAISNEGKVISTNPYVDAVTKKYVMTFAKTVKDKQTKLVGVIGIDIDLEVISNMVAGIKLGSGGFSAILDSKGTIIAHKNKDILGKNSTQESWIKSIMDSKENKLVLNINGEKFLSYKSLDEKTNLIIVGFIPLSELTSKIVEGLTIPIIVLVLSLIFVIAVGTIFSGKITKPMEKLISVLAKIKQGDFTQRVNEDKNASLEIQQIIESVNNMIDDMVIVLGNVIEGSNKVKESAESLAATTEESNAVGDEVARAVQQIAQGANEQSQILEESVNYSTTLGVEVNKSTINAKNMIKASLEVKQSTEQGIIVVNNLRQVFEENTKANDEVARKVEILAVNSNKISDITDTIKAITEQTNLLALNASIEAARAGEAGKGFAVVADEVRKLAEQSSVSASEIDKVTSIIRTSVNEVLEQIMYSKELNTKTDKSVQTTNETFKKIEGAMELLQKDMNTVDNSLKEINNYKDKVSEKIENAASVSQETAATSEEVSASTEQQAAGLQEIVGAAENLNILAEKLRESISKFKI</sequence>
<dbReference type="GO" id="GO:0006935">
    <property type="term" value="P:chemotaxis"/>
    <property type="evidence" value="ECO:0007669"/>
    <property type="project" value="UniProtKB-KW"/>
</dbReference>
<evidence type="ECO:0000313" key="14">
    <source>
        <dbReference type="EMBL" id="GCD13273.1"/>
    </source>
</evidence>
<dbReference type="OrthoDB" id="13222at2"/>
<keyword evidence="6 11" id="KW-0472">Membrane</keyword>
<keyword evidence="10" id="KW-0175">Coiled coil</keyword>
<keyword evidence="15" id="KW-1185">Reference proteome</keyword>
<dbReference type="Gene3D" id="6.10.340.10">
    <property type="match status" value="1"/>
</dbReference>
<evidence type="ECO:0000256" key="9">
    <source>
        <dbReference type="PROSITE-ProRule" id="PRU00284"/>
    </source>
</evidence>
<evidence type="ECO:0000256" key="10">
    <source>
        <dbReference type="SAM" id="Coils"/>
    </source>
</evidence>
<dbReference type="Pfam" id="PF02743">
    <property type="entry name" value="dCache_1"/>
    <property type="match status" value="1"/>
</dbReference>
<dbReference type="InterPro" id="IPR003660">
    <property type="entry name" value="HAMP_dom"/>
</dbReference>
<dbReference type="PROSITE" id="PS50885">
    <property type="entry name" value="HAMP"/>
    <property type="match status" value="1"/>
</dbReference>
<name>A0A401UUP4_9CLOT</name>
<feature type="transmembrane region" description="Helical" evidence="11">
    <location>
        <begin position="21"/>
        <end position="46"/>
    </location>
</feature>
<dbReference type="Pfam" id="PF00672">
    <property type="entry name" value="HAMP"/>
    <property type="match status" value="1"/>
</dbReference>
<dbReference type="SUPFAM" id="SSF103190">
    <property type="entry name" value="Sensory domain-like"/>
    <property type="match status" value="1"/>
</dbReference>
<feature type="coiled-coil region" evidence="10">
    <location>
        <begin position="606"/>
        <end position="633"/>
    </location>
</feature>
<protein>
    <submittedName>
        <fullName evidence="14">Methyl-accepting chemotaxis protein</fullName>
    </submittedName>
</protein>
<dbReference type="AlphaFoldDB" id="A0A401UUP4"/>
<evidence type="ECO:0000256" key="3">
    <source>
        <dbReference type="ARBA" id="ARBA00022500"/>
    </source>
</evidence>
<dbReference type="Pfam" id="PF00015">
    <property type="entry name" value="MCPsignal"/>
    <property type="match status" value="1"/>
</dbReference>
<evidence type="ECO:0000256" key="2">
    <source>
        <dbReference type="ARBA" id="ARBA00022475"/>
    </source>
</evidence>
<dbReference type="PROSITE" id="PS50111">
    <property type="entry name" value="CHEMOTAXIS_TRANSDUC_2"/>
    <property type="match status" value="1"/>
</dbReference>
<keyword evidence="3" id="KW-0145">Chemotaxis</keyword>
<evidence type="ECO:0000256" key="5">
    <source>
        <dbReference type="ARBA" id="ARBA00022989"/>
    </source>
</evidence>
<reference evidence="14 15" key="1">
    <citation type="submission" date="2018-11" db="EMBL/GenBank/DDBJ databases">
        <title>Genome sequencing and assembly of Clostridium tagluense strain A121.</title>
        <authorList>
            <person name="Murakami T."/>
            <person name="Segawa T."/>
            <person name="Shcherbakova V.A."/>
            <person name="Mori H."/>
            <person name="Yoshimura Y."/>
        </authorList>
    </citation>
    <scope>NUCLEOTIDE SEQUENCE [LARGE SCALE GENOMIC DNA]</scope>
    <source>
        <strain evidence="14 15">A121</strain>
    </source>
</reference>
<dbReference type="SUPFAM" id="SSF58104">
    <property type="entry name" value="Methyl-accepting chemotaxis protein (MCP) signaling domain"/>
    <property type="match status" value="1"/>
</dbReference>
<evidence type="ECO:0000259" key="13">
    <source>
        <dbReference type="PROSITE" id="PS50885"/>
    </source>
</evidence>
<evidence type="ECO:0000256" key="1">
    <source>
        <dbReference type="ARBA" id="ARBA00004651"/>
    </source>
</evidence>
<feature type="transmembrane region" description="Helical" evidence="11">
    <location>
        <begin position="296"/>
        <end position="317"/>
    </location>
</feature>
<keyword evidence="2" id="KW-1003">Cell membrane</keyword>
<evidence type="ECO:0000256" key="8">
    <source>
        <dbReference type="ARBA" id="ARBA00029447"/>
    </source>
</evidence>
<dbReference type="SMART" id="SM00283">
    <property type="entry name" value="MA"/>
    <property type="match status" value="1"/>
</dbReference>
<comment type="subcellular location">
    <subcellularLocation>
        <location evidence="1">Cell membrane</location>
        <topology evidence="1">Multi-pass membrane protein</topology>
    </subcellularLocation>
</comment>
<evidence type="ECO:0000256" key="6">
    <source>
        <dbReference type="ARBA" id="ARBA00023136"/>
    </source>
</evidence>
<gene>
    <name evidence="14" type="ORF">Ctaglu_48960</name>
</gene>
<feature type="domain" description="HAMP" evidence="13">
    <location>
        <begin position="319"/>
        <end position="373"/>
    </location>
</feature>
<dbReference type="CDD" id="cd06225">
    <property type="entry name" value="HAMP"/>
    <property type="match status" value="1"/>
</dbReference>
<evidence type="ECO:0000259" key="12">
    <source>
        <dbReference type="PROSITE" id="PS50111"/>
    </source>
</evidence>
<dbReference type="Gene3D" id="1.10.287.950">
    <property type="entry name" value="Methyl-accepting chemotaxis protein"/>
    <property type="match status" value="1"/>
</dbReference>
<evidence type="ECO:0000256" key="7">
    <source>
        <dbReference type="ARBA" id="ARBA00023224"/>
    </source>
</evidence>
<dbReference type="PANTHER" id="PTHR32089">
    <property type="entry name" value="METHYL-ACCEPTING CHEMOTAXIS PROTEIN MCPB"/>
    <property type="match status" value="1"/>
</dbReference>
<comment type="similarity">
    <text evidence="8">Belongs to the methyl-accepting chemotaxis (MCP) protein family.</text>
</comment>
<dbReference type="RefSeq" id="WP_125006663.1">
    <property type="nucleotide sequence ID" value="NZ_BHYK01000085.1"/>
</dbReference>
<dbReference type="InterPro" id="IPR004089">
    <property type="entry name" value="MCPsignal_dom"/>
</dbReference>
<dbReference type="InterPro" id="IPR029151">
    <property type="entry name" value="Sensor-like_sf"/>
</dbReference>